<keyword evidence="4" id="KW-1185">Reference proteome</keyword>
<proteinExistence type="predicted"/>
<dbReference type="Gene3D" id="3.40.800.20">
    <property type="entry name" value="Histone deacetylase domain"/>
    <property type="match status" value="1"/>
</dbReference>
<feature type="compositionally biased region" description="Acidic residues" evidence="1">
    <location>
        <begin position="702"/>
        <end position="736"/>
    </location>
</feature>
<feature type="compositionally biased region" description="Basic and acidic residues" evidence="1">
    <location>
        <begin position="587"/>
        <end position="599"/>
    </location>
</feature>
<feature type="compositionally biased region" description="Gly residues" evidence="1">
    <location>
        <begin position="600"/>
        <end position="611"/>
    </location>
</feature>
<reference evidence="3 4" key="1">
    <citation type="journal article" date="2021" name="Sci. Rep.">
        <title>Genome sequencing of the multicellular alga Astrephomene provides insights into convergent evolution of germ-soma differentiation.</title>
        <authorList>
            <person name="Yamashita S."/>
            <person name="Yamamoto K."/>
            <person name="Matsuzaki R."/>
            <person name="Suzuki S."/>
            <person name="Yamaguchi H."/>
            <person name="Hirooka S."/>
            <person name="Minakuchi Y."/>
            <person name="Miyagishima S."/>
            <person name="Kawachi M."/>
            <person name="Toyoda A."/>
            <person name="Nozaki H."/>
        </authorList>
    </citation>
    <scope>NUCLEOTIDE SEQUENCE [LARGE SCALE GENOMIC DNA]</scope>
    <source>
        <strain evidence="3 4">NIES-4017</strain>
    </source>
</reference>
<accession>A0AAD3HHG7</accession>
<comment type="caution">
    <text evidence="3">The sequence shown here is derived from an EMBL/GenBank/DDBJ whole genome shotgun (WGS) entry which is preliminary data.</text>
</comment>
<dbReference type="PANTHER" id="PTHR10625:SF25">
    <property type="entry name" value="HISTONE DEACETYLASE 18-RELATED"/>
    <property type="match status" value="1"/>
</dbReference>
<dbReference type="PRINTS" id="PR01270">
    <property type="entry name" value="HDASUPER"/>
</dbReference>
<evidence type="ECO:0000313" key="3">
    <source>
        <dbReference type="EMBL" id="GFR41479.1"/>
    </source>
</evidence>
<feature type="compositionally biased region" description="Polar residues" evidence="1">
    <location>
        <begin position="509"/>
        <end position="518"/>
    </location>
</feature>
<feature type="region of interest" description="Disordered" evidence="1">
    <location>
        <begin position="1320"/>
        <end position="1357"/>
    </location>
</feature>
<dbReference type="InterPro" id="IPR023801">
    <property type="entry name" value="His_deacetylse_dom"/>
</dbReference>
<dbReference type="InterPro" id="IPR037138">
    <property type="entry name" value="His_deacetylse_dom_sf"/>
</dbReference>
<feature type="region of interest" description="Disordered" evidence="1">
    <location>
        <begin position="30"/>
        <end position="51"/>
    </location>
</feature>
<name>A0AAD3HHG7_9CHLO</name>
<organism evidence="3 4">
    <name type="scientific">Astrephomene gubernaculifera</name>
    <dbReference type="NCBI Taxonomy" id="47775"/>
    <lineage>
        <taxon>Eukaryota</taxon>
        <taxon>Viridiplantae</taxon>
        <taxon>Chlorophyta</taxon>
        <taxon>core chlorophytes</taxon>
        <taxon>Chlorophyceae</taxon>
        <taxon>CS clade</taxon>
        <taxon>Chlamydomonadales</taxon>
        <taxon>Astrephomenaceae</taxon>
        <taxon>Astrephomene</taxon>
    </lineage>
</organism>
<dbReference type="EMBL" id="BMAR01000001">
    <property type="protein sequence ID" value="GFR41479.1"/>
    <property type="molecule type" value="Genomic_DNA"/>
</dbReference>
<feature type="compositionally biased region" description="Low complexity" evidence="1">
    <location>
        <begin position="166"/>
        <end position="193"/>
    </location>
</feature>
<dbReference type="PANTHER" id="PTHR10625">
    <property type="entry name" value="HISTONE DEACETYLASE HDAC1-RELATED"/>
    <property type="match status" value="1"/>
</dbReference>
<feature type="domain" description="Histone deacetylase" evidence="2">
    <location>
        <begin position="876"/>
        <end position="1191"/>
    </location>
</feature>
<dbReference type="GO" id="GO:0005737">
    <property type="term" value="C:cytoplasm"/>
    <property type="evidence" value="ECO:0007669"/>
    <property type="project" value="TreeGrafter"/>
</dbReference>
<dbReference type="Pfam" id="PF00850">
    <property type="entry name" value="Hist_deacetyl"/>
    <property type="match status" value="1"/>
</dbReference>
<protein>
    <recommendedName>
        <fullName evidence="2">Histone deacetylase domain-containing protein</fullName>
    </recommendedName>
</protein>
<dbReference type="CDD" id="cd09992">
    <property type="entry name" value="HDAC_classII"/>
    <property type="match status" value="1"/>
</dbReference>
<evidence type="ECO:0000259" key="2">
    <source>
        <dbReference type="Pfam" id="PF00850"/>
    </source>
</evidence>
<feature type="compositionally biased region" description="Acidic residues" evidence="1">
    <location>
        <begin position="1341"/>
        <end position="1350"/>
    </location>
</feature>
<dbReference type="GO" id="GO:0004407">
    <property type="term" value="F:histone deacetylase activity"/>
    <property type="evidence" value="ECO:0007669"/>
    <property type="project" value="TreeGrafter"/>
</dbReference>
<feature type="region of interest" description="Disordered" evidence="1">
    <location>
        <begin position="381"/>
        <end position="618"/>
    </location>
</feature>
<feature type="region of interest" description="Disordered" evidence="1">
    <location>
        <begin position="702"/>
        <end position="752"/>
    </location>
</feature>
<feature type="compositionally biased region" description="Basic and acidic residues" evidence="1">
    <location>
        <begin position="563"/>
        <end position="572"/>
    </location>
</feature>
<dbReference type="Proteomes" id="UP001054857">
    <property type="component" value="Unassembled WGS sequence"/>
</dbReference>
<dbReference type="GO" id="GO:0000118">
    <property type="term" value="C:histone deacetylase complex"/>
    <property type="evidence" value="ECO:0007669"/>
    <property type="project" value="TreeGrafter"/>
</dbReference>
<feature type="compositionally biased region" description="Acidic residues" evidence="1">
    <location>
        <begin position="494"/>
        <end position="505"/>
    </location>
</feature>
<evidence type="ECO:0000313" key="4">
    <source>
        <dbReference type="Proteomes" id="UP001054857"/>
    </source>
</evidence>
<dbReference type="InterPro" id="IPR023696">
    <property type="entry name" value="Ureohydrolase_dom_sf"/>
</dbReference>
<feature type="region of interest" description="Disordered" evidence="1">
    <location>
        <begin position="290"/>
        <end position="309"/>
    </location>
</feature>
<feature type="compositionally biased region" description="Acidic residues" evidence="1">
    <location>
        <begin position="552"/>
        <end position="562"/>
    </location>
</feature>
<feature type="compositionally biased region" description="Basic and acidic residues" evidence="1">
    <location>
        <begin position="1320"/>
        <end position="1335"/>
    </location>
</feature>
<dbReference type="SUPFAM" id="SSF52768">
    <property type="entry name" value="Arginase/deacetylase"/>
    <property type="match status" value="1"/>
</dbReference>
<feature type="region of interest" description="Disordered" evidence="1">
    <location>
        <begin position="164"/>
        <end position="206"/>
    </location>
</feature>
<dbReference type="GO" id="GO:0040029">
    <property type="term" value="P:epigenetic regulation of gene expression"/>
    <property type="evidence" value="ECO:0007669"/>
    <property type="project" value="TreeGrafter"/>
</dbReference>
<dbReference type="InterPro" id="IPR000286">
    <property type="entry name" value="HDACs"/>
</dbReference>
<evidence type="ECO:0000256" key="1">
    <source>
        <dbReference type="SAM" id="MobiDB-lite"/>
    </source>
</evidence>
<gene>
    <name evidence="3" type="ORF">Agub_g2170</name>
</gene>
<sequence length="1379" mass="142726">MVSGSSINPLHLVFQHSASPYDPEFATTAAACPASPHPRDRKRAAPTSPQRNSVVCAVLPSTTALNERAVSPSSSTISAPGAGATPMTERLALGRFSASTPAFGAQGMSPLDPLADTRGHNGLYASRSPFEHPSNVQEATVALLSDDNNQVAAASHVEFSAAPTPAEGGLASSAAEAAEAEAASALEEPFSHPMLPPPQPSLSSMGTPARSRIGNMLFGPPSAAGLTPTVLPDSAPPMGSSLCEHISRTASLPLMMGGAVVSQGVSPAIPIAIAGVGASGRARATTVHAPPSAATTSMGLSGGGGGGTSSLRPVAQSVDHSFFPPQPQPLLQVQVPQGFLQGTEAGAPATSPAQFIGSFSPGGPSFFASLPGTAAAVTTTAADTCPGSPRPQLQAGGTVDDMVLTSPNGGSAPGPSRQGPAVEDGIGDPAAALGSPGHSSGGAQGSPVVAPQSPPHAPFSPSRHGLGAIAAEGEEERGVGAGRSAAGVAHEQQEQDAEEEEEDMMDGASSLTGSSCGRRTQRRQLQYERVVAPVHAHADLHPRDATTTTTDTDGDEEFEDAVEVQHDDDDHVGYQGGRSHRRPQQQQHEEAKAEERPYGREGGGSGSGGGGYHHHGHSHDLHRCHFVGVASPEHPLSAALGMHGPAMHAGELQEQEPPYPPYHHQLHMQQHPGGVVGGEGPLGGLGSYRLADGYEDLAEDDEVLEEAEEEGGSCLLDADEGLEEDEEFGEEEEEEEHGIAARARSTAGGGGGGGAVGWGSGGAVLGTAAAASPAHFVAPYVNQQHTCINCTRPFWGSVCYCGHPANTEVVVPELLAAAVRSMVEGQAAAAVRQQAAGEPQGAGGRGEGVLLAYDDRCRAHLEELTPGSSEDQGRSHPERPERVAAIMTRLQATGLLARFERVTGREATLQELLAVHQPELVSELQAATEAAARLAAREAARHAGAALDEEGEEDLEALGLQKSPHILDCYFNASTAGCARLAAGSAADVARRVVCGAARHGAAIIRPPGHHAESGVAMGFCYYNNAAVAARAAQAAGARRVLILDWDVHHGNGTQRIFYDDPSVLYMSTHRFDNGSFYPGTGDATETGSGAGLGFTVNVPWNGSGVRDADMLAAFRHVLLPVAAEFRPDLVIVSAGFDAVEGDPLGGCRVSPAAYGHFTALLSSLAPTLLLLEGGYNLSATAAATEACLRVLLGEQPAPLQGGPGMGAPAILEAHAAPAAALADPWVAAALDGVSESAIQSLRLVLRVQSQLWQAARERHVLLEAALEERRQQQLARMQQRSPLQPQEHWGWHVQMAPLPSSQPHQHVHQLQMGEVLDSDDHCQSRLQHSLDDPASHISMPEDDGDLADQDAERPRRMDVSMSGIIDLGEQLIGDSPMG</sequence>